<dbReference type="InterPro" id="IPR015943">
    <property type="entry name" value="WD40/YVTN_repeat-like_dom_sf"/>
</dbReference>
<comment type="caution">
    <text evidence="1">The sequence shown here is derived from an EMBL/GenBank/DDBJ whole genome shotgun (WGS) entry which is preliminary data.</text>
</comment>
<reference evidence="1 2" key="1">
    <citation type="submission" date="2018-10" db="EMBL/GenBank/DDBJ databases">
        <title>Sequencing the genomes of 1000 actinobacteria strains.</title>
        <authorList>
            <person name="Klenk H.-P."/>
        </authorList>
    </citation>
    <scope>NUCLEOTIDE SEQUENCE [LARGE SCALE GENOMIC DNA]</scope>
    <source>
        <strain evidence="1 2">DSM 45119</strain>
    </source>
</reference>
<proteinExistence type="predicted"/>
<dbReference type="InterPro" id="IPR051200">
    <property type="entry name" value="Host-pathogen_enzymatic-act"/>
</dbReference>
<organism evidence="1 2">
    <name type="scientific">Saccharopolyspora antimicrobica</name>
    <dbReference type="NCBI Taxonomy" id="455193"/>
    <lineage>
        <taxon>Bacteria</taxon>
        <taxon>Bacillati</taxon>
        <taxon>Actinomycetota</taxon>
        <taxon>Actinomycetes</taxon>
        <taxon>Pseudonocardiales</taxon>
        <taxon>Pseudonocardiaceae</taxon>
        <taxon>Saccharopolyspora</taxon>
    </lineage>
</organism>
<dbReference type="Proteomes" id="UP000270697">
    <property type="component" value="Unassembled WGS sequence"/>
</dbReference>
<protein>
    <submittedName>
        <fullName evidence="1">YVTN family beta-propeller protein</fullName>
    </submittedName>
</protein>
<accession>A0ABX9TDV4</accession>
<dbReference type="RefSeq" id="WP_093155048.1">
    <property type="nucleotide sequence ID" value="NZ_FOUP01000008.1"/>
</dbReference>
<sequence>MSSGDVLAVVAQSGPAVAFFDATTHRHLDTIELPAEPHELCFDPEHRALYCAITYRSGYYHENSGRAAEIVVMNPDERAIIDVIDISPEHGPHGLALDSANRRLYVSVEEGPAGPGGVVVLDTRTRTPIGRIDTAAPGPHWFAITPDGRRGYASNKEAPFVSAVDLDTGELLPRVPVPGSEGIAVSPDGTRVCVATPYAAFGGHRSAPTAVLVIDAETGELLRTIPTEGQVMPVHITSTGLLLAGELRMSAGGPGLGTQRPGRLLIFAPGSCEPLGEVEVGEFPLTITSSPDGSRAYVSAVVSSTVTVVDLETHDVLAVLPVDRCGEPGAHGLAYVPGRGCLGS</sequence>
<dbReference type="PANTHER" id="PTHR47197:SF3">
    <property type="entry name" value="DIHYDRO-HEME D1 DEHYDROGENASE"/>
    <property type="match status" value="1"/>
</dbReference>
<dbReference type="EMBL" id="RBXX01000002">
    <property type="protein sequence ID" value="RKT85207.1"/>
    <property type="molecule type" value="Genomic_DNA"/>
</dbReference>
<dbReference type="Gene3D" id="2.130.10.10">
    <property type="entry name" value="YVTN repeat-like/Quinoprotein amine dehydrogenase"/>
    <property type="match status" value="3"/>
</dbReference>
<evidence type="ECO:0000313" key="2">
    <source>
        <dbReference type="Proteomes" id="UP000270697"/>
    </source>
</evidence>
<dbReference type="InterPro" id="IPR011048">
    <property type="entry name" value="Haem_d1_sf"/>
</dbReference>
<gene>
    <name evidence="1" type="ORF">ATL45_3544</name>
</gene>
<keyword evidence="2" id="KW-1185">Reference proteome</keyword>
<dbReference type="PANTHER" id="PTHR47197">
    <property type="entry name" value="PROTEIN NIRF"/>
    <property type="match status" value="1"/>
</dbReference>
<name>A0ABX9TDV4_9PSEU</name>
<evidence type="ECO:0000313" key="1">
    <source>
        <dbReference type="EMBL" id="RKT85207.1"/>
    </source>
</evidence>
<dbReference type="SUPFAM" id="SSF51004">
    <property type="entry name" value="C-terminal (heme d1) domain of cytochrome cd1-nitrite reductase"/>
    <property type="match status" value="1"/>
</dbReference>